<dbReference type="Pfam" id="PF03981">
    <property type="entry name" value="Ubiq_cyt_C_chap"/>
    <property type="match status" value="1"/>
</dbReference>
<feature type="domain" description="Ubiquinol-cytochrome c chaperone" evidence="3">
    <location>
        <begin position="35"/>
        <end position="171"/>
    </location>
</feature>
<dbReference type="PANTHER" id="PTHR12184">
    <property type="entry name" value="UBIQUINOL-CYTOCHROME C REDUCTASE COMPLEX ASSEMBLY FACTOR 1 FAMILY MEMBER"/>
    <property type="match status" value="1"/>
</dbReference>
<sequence>MILPFFRKNRLSAPVYAVYNAIVAQSRHEIFYAQWSVPDTLTGRFDMISLHMAMVFRRLRQDDKATKEFAQALFDCFFFDMDRSLREMGVGDLSVGKRIEKMGSLFYGMLANLNAALDSGDANELESVISRNILDGKTSETSQQFAAYINRLEDQLRSQPASSIVAGELTFGAPA</sequence>
<dbReference type="EMBL" id="BMKB01000003">
    <property type="protein sequence ID" value="GGA51119.1"/>
    <property type="molecule type" value="Genomic_DNA"/>
</dbReference>
<dbReference type="InterPro" id="IPR007129">
    <property type="entry name" value="Ubiqinol_cyt_c_chaperone_CPB3"/>
</dbReference>
<name>A0A916VXV0_9HYPH</name>
<comment type="similarity">
    <text evidence="2">Belongs to the UPF0174 family.</text>
</comment>
<dbReference type="AlphaFoldDB" id="A0A916VXV0"/>
<keyword evidence="5" id="KW-1185">Reference proteome</keyword>
<dbReference type="InterPro" id="IPR014569">
    <property type="entry name" value="Ubq_cyt-c_CBP3-rel"/>
</dbReference>
<comment type="caution">
    <text evidence="4">The sequence shown here is derived from an EMBL/GenBank/DDBJ whole genome shotgun (WGS) entry which is preliminary data.</text>
</comment>
<evidence type="ECO:0000259" key="3">
    <source>
        <dbReference type="Pfam" id="PF03981"/>
    </source>
</evidence>
<evidence type="ECO:0000313" key="4">
    <source>
        <dbReference type="EMBL" id="GGA51119.1"/>
    </source>
</evidence>
<dbReference type="PIRSF" id="PIRSF032079">
    <property type="entry name" value="UCP032079"/>
    <property type="match status" value="1"/>
</dbReference>
<protein>
    <submittedName>
        <fullName evidence="4">Ubiquinol-cytochrome c chaperone</fullName>
    </submittedName>
</protein>
<evidence type="ECO:0000256" key="1">
    <source>
        <dbReference type="ARBA" id="ARBA00006407"/>
    </source>
</evidence>
<reference evidence="4 5" key="1">
    <citation type="journal article" date="2014" name="Int. J. Syst. Evol. Microbiol.">
        <title>Complete genome sequence of Corynebacterium casei LMG S-19264T (=DSM 44701T), isolated from a smear-ripened cheese.</title>
        <authorList>
            <consortium name="US DOE Joint Genome Institute (JGI-PGF)"/>
            <person name="Walter F."/>
            <person name="Albersmeier A."/>
            <person name="Kalinowski J."/>
            <person name="Ruckert C."/>
        </authorList>
    </citation>
    <scope>NUCLEOTIDE SEQUENCE [LARGE SCALE GENOMIC DNA]</scope>
    <source>
        <strain evidence="4 5">CGMCC 1.15896</strain>
    </source>
</reference>
<gene>
    <name evidence="4" type="ORF">GCM10011499_21410</name>
</gene>
<dbReference type="RefSeq" id="WP_127071226.1">
    <property type="nucleotide sequence ID" value="NZ_BMKB01000003.1"/>
</dbReference>
<proteinExistence type="inferred from homology"/>
<organism evidence="4 5">
    <name type="scientific">Pelagibacterium lentulum</name>
    <dbReference type="NCBI Taxonomy" id="2029865"/>
    <lineage>
        <taxon>Bacteria</taxon>
        <taxon>Pseudomonadati</taxon>
        <taxon>Pseudomonadota</taxon>
        <taxon>Alphaproteobacteria</taxon>
        <taxon>Hyphomicrobiales</taxon>
        <taxon>Devosiaceae</taxon>
        <taxon>Pelagibacterium</taxon>
    </lineage>
</organism>
<evidence type="ECO:0000256" key="2">
    <source>
        <dbReference type="ARBA" id="ARBA00006436"/>
    </source>
</evidence>
<evidence type="ECO:0000313" key="5">
    <source>
        <dbReference type="Proteomes" id="UP000596977"/>
    </source>
</evidence>
<dbReference type="Proteomes" id="UP000596977">
    <property type="component" value="Unassembled WGS sequence"/>
</dbReference>
<comment type="similarity">
    <text evidence="1">Belongs to the CBP3 family.</text>
</comment>
<dbReference type="InterPro" id="IPR021150">
    <property type="entry name" value="Ubiq_cyt_c_chap"/>
</dbReference>
<accession>A0A916VXV0</accession>
<dbReference type="OrthoDB" id="7158889at2"/>
<dbReference type="PANTHER" id="PTHR12184:SF1">
    <property type="entry name" value="UBIQUINOL-CYTOCHROME-C REDUCTASE COMPLEX ASSEMBLY FACTOR 1"/>
    <property type="match status" value="1"/>
</dbReference>